<dbReference type="STRING" id="53326.A0A016WJ29"/>
<accession>A0A016WJ29</accession>
<dbReference type="AlphaFoldDB" id="A0A016WJ29"/>
<dbReference type="Proteomes" id="UP000024635">
    <property type="component" value="Unassembled WGS sequence"/>
</dbReference>
<dbReference type="OrthoDB" id="416253at2759"/>
<name>A0A016WJ29_9BILA</name>
<keyword evidence="2" id="KW-1185">Reference proteome</keyword>
<evidence type="ECO:0000313" key="1">
    <source>
        <dbReference type="EMBL" id="EYC39839.1"/>
    </source>
</evidence>
<gene>
    <name evidence="1" type="primary">Acey_s0639.g995</name>
    <name evidence="1" type="ORF">Y032_0639g995</name>
</gene>
<reference evidence="2" key="1">
    <citation type="journal article" date="2015" name="Nat. Genet.">
        <title>The genome and transcriptome of the zoonotic hookworm Ancylostoma ceylanicum identify infection-specific gene families.</title>
        <authorList>
            <person name="Schwarz E.M."/>
            <person name="Hu Y."/>
            <person name="Antoshechkin I."/>
            <person name="Miller M.M."/>
            <person name="Sternberg P.W."/>
            <person name="Aroian R.V."/>
        </authorList>
    </citation>
    <scope>NUCLEOTIDE SEQUENCE</scope>
    <source>
        <strain evidence="2">HY135</strain>
    </source>
</reference>
<proteinExistence type="predicted"/>
<protein>
    <submittedName>
        <fullName evidence="1">Uncharacterized protein</fullName>
    </submittedName>
</protein>
<evidence type="ECO:0000313" key="2">
    <source>
        <dbReference type="Proteomes" id="UP000024635"/>
    </source>
</evidence>
<organism evidence="1 2">
    <name type="scientific">Ancylostoma ceylanicum</name>
    <dbReference type="NCBI Taxonomy" id="53326"/>
    <lineage>
        <taxon>Eukaryota</taxon>
        <taxon>Metazoa</taxon>
        <taxon>Ecdysozoa</taxon>
        <taxon>Nematoda</taxon>
        <taxon>Chromadorea</taxon>
        <taxon>Rhabditida</taxon>
        <taxon>Rhabditina</taxon>
        <taxon>Rhabditomorpha</taxon>
        <taxon>Strongyloidea</taxon>
        <taxon>Ancylostomatidae</taxon>
        <taxon>Ancylostomatinae</taxon>
        <taxon>Ancylostoma</taxon>
    </lineage>
</organism>
<sequence length="150" mass="16824">MVEYSRRSLYPKNTVGVDGGGLSEASRSTQRDRVTLEPSPNLSFLGTFSSHLILTTTRSRRVLFEDAERPPPSTPTVFDFALSDEDMRDLEVLQRCPKKLVRFDDLPDKFDLPDGYKLKGRIYGVPCGGFSLENNPALFANGFTTRQNVC</sequence>
<dbReference type="EMBL" id="JARK01000239">
    <property type="protein sequence ID" value="EYC39839.1"/>
    <property type="molecule type" value="Genomic_DNA"/>
</dbReference>
<comment type="caution">
    <text evidence="1">The sequence shown here is derived from an EMBL/GenBank/DDBJ whole genome shotgun (WGS) entry which is preliminary data.</text>
</comment>